<evidence type="ECO:0000256" key="7">
    <source>
        <dbReference type="ARBA" id="ARBA00022777"/>
    </source>
</evidence>
<evidence type="ECO:0000256" key="1">
    <source>
        <dbReference type="ARBA" id="ARBA00000085"/>
    </source>
</evidence>
<keyword evidence="15" id="KW-1185">Reference proteome</keyword>
<evidence type="ECO:0000256" key="5">
    <source>
        <dbReference type="ARBA" id="ARBA00022679"/>
    </source>
</evidence>
<dbReference type="Pfam" id="PF08521">
    <property type="entry name" value="2CSK_N"/>
    <property type="match status" value="1"/>
</dbReference>
<accession>A0A4R2IAN8</accession>
<comment type="caution">
    <text evidence="14">The sequence shown here is derived from an EMBL/GenBank/DDBJ whole genome shotgun (WGS) entry which is preliminary data.</text>
</comment>
<dbReference type="AlphaFoldDB" id="A0A4R2IAN8"/>
<dbReference type="InterPro" id="IPR050428">
    <property type="entry name" value="TCS_sensor_his_kinase"/>
</dbReference>
<dbReference type="PANTHER" id="PTHR45436:SF1">
    <property type="entry name" value="SENSOR PROTEIN QSEC"/>
    <property type="match status" value="1"/>
</dbReference>
<gene>
    <name evidence="14" type="ORF">EV148_10365</name>
</gene>
<dbReference type="GO" id="GO:0005886">
    <property type="term" value="C:plasma membrane"/>
    <property type="evidence" value="ECO:0007669"/>
    <property type="project" value="TreeGrafter"/>
</dbReference>
<dbReference type="InterPro" id="IPR003594">
    <property type="entry name" value="HATPase_dom"/>
</dbReference>
<evidence type="ECO:0000256" key="10">
    <source>
        <dbReference type="ARBA" id="ARBA00023136"/>
    </source>
</evidence>
<comment type="catalytic activity">
    <reaction evidence="1">
        <text>ATP + protein L-histidine = ADP + protein N-phospho-L-histidine.</text>
        <dbReference type="EC" id="2.7.13.3"/>
    </reaction>
</comment>
<dbReference type="PROSITE" id="PS50109">
    <property type="entry name" value="HIS_KIN"/>
    <property type="match status" value="1"/>
</dbReference>
<dbReference type="PROSITE" id="PS50885">
    <property type="entry name" value="HAMP"/>
    <property type="match status" value="1"/>
</dbReference>
<dbReference type="OrthoDB" id="9804645at2"/>
<keyword evidence="5" id="KW-0808">Transferase</keyword>
<evidence type="ECO:0000259" key="12">
    <source>
        <dbReference type="PROSITE" id="PS50109"/>
    </source>
</evidence>
<evidence type="ECO:0000313" key="15">
    <source>
        <dbReference type="Proteomes" id="UP000294862"/>
    </source>
</evidence>
<organism evidence="14 15">
    <name type="scientific">Dokdonella fugitiva</name>
    <dbReference type="NCBI Taxonomy" id="328517"/>
    <lineage>
        <taxon>Bacteria</taxon>
        <taxon>Pseudomonadati</taxon>
        <taxon>Pseudomonadota</taxon>
        <taxon>Gammaproteobacteria</taxon>
        <taxon>Lysobacterales</taxon>
        <taxon>Rhodanobacteraceae</taxon>
        <taxon>Dokdonella</taxon>
    </lineage>
</organism>
<dbReference type="GO" id="GO:0000155">
    <property type="term" value="F:phosphorelay sensor kinase activity"/>
    <property type="evidence" value="ECO:0007669"/>
    <property type="project" value="InterPro"/>
</dbReference>
<dbReference type="InterPro" id="IPR036097">
    <property type="entry name" value="HisK_dim/P_sf"/>
</dbReference>
<evidence type="ECO:0000256" key="11">
    <source>
        <dbReference type="SAM" id="Phobius"/>
    </source>
</evidence>
<reference evidence="14 15" key="1">
    <citation type="journal article" date="2015" name="Stand. Genomic Sci.">
        <title>Genomic Encyclopedia of Bacterial and Archaeal Type Strains, Phase III: the genomes of soil and plant-associated and newly described type strains.</title>
        <authorList>
            <person name="Whitman W.B."/>
            <person name="Woyke T."/>
            <person name="Klenk H.P."/>
            <person name="Zhou Y."/>
            <person name="Lilburn T.G."/>
            <person name="Beck B.J."/>
            <person name="De Vos P."/>
            <person name="Vandamme P."/>
            <person name="Eisen J.A."/>
            <person name="Garrity G."/>
            <person name="Hugenholtz P."/>
            <person name="Kyrpides N.C."/>
        </authorList>
    </citation>
    <scope>NUCLEOTIDE SEQUENCE [LARGE SCALE GENOMIC DNA]</scope>
    <source>
        <strain evidence="14 15">A3</strain>
    </source>
</reference>
<evidence type="ECO:0000256" key="8">
    <source>
        <dbReference type="ARBA" id="ARBA00022989"/>
    </source>
</evidence>
<sequence length="458" mass="48866">MTRPAEPAPSVSRRLLGLLLLPLALLLGIGVFFDYVSGSAAIRAAYDRALHEMALAVAAHLRDADADGHIDADLPPQAVAVLRADSVDSIYFAVRAADGHLVSGDEELAPPAAGARSEFGDGSLHGQPIRFVRHAAVIGGRTPVTIMIGETTRKRSAAIRRIITSVVLTDIVQLAGTLLLVWLGVRYGVRPLRALGEQIAQRSARDLAPLDRAQVPAEVRPLVHTLNALFETVRDSARAQQQFLADAAHQLRTPLTGIIAQLDLLARESGSNGLAPRLLALHESTRRLAHTANQLLALARSERSATTHDDFAQVDLEALATDAVAQYLDRSLLAHIDLGAEASPARTLGSLWLLRELLGNLVDNALAYTPAGGRVTVRSGTEGALAFLEVEDDGPGIPADQRMQVRERFRRLPGSPGNGCGLGLAIVDEIAHAHDARFVITEGADGRGTRARIDFRAA</sequence>
<keyword evidence="4" id="KW-0597">Phosphoprotein</keyword>
<dbReference type="Gene3D" id="1.10.287.130">
    <property type="match status" value="1"/>
</dbReference>
<dbReference type="CDD" id="cd00082">
    <property type="entry name" value="HisKA"/>
    <property type="match status" value="1"/>
</dbReference>
<evidence type="ECO:0000256" key="9">
    <source>
        <dbReference type="ARBA" id="ARBA00023012"/>
    </source>
</evidence>
<evidence type="ECO:0000256" key="6">
    <source>
        <dbReference type="ARBA" id="ARBA00022692"/>
    </source>
</evidence>
<dbReference type="Gene3D" id="3.30.565.10">
    <property type="entry name" value="Histidine kinase-like ATPase, C-terminal domain"/>
    <property type="match status" value="1"/>
</dbReference>
<feature type="transmembrane region" description="Helical" evidence="11">
    <location>
        <begin position="15"/>
        <end position="36"/>
    </location>
</feature>
<protein>
    <recommendedName>
        <fullName evidence="3">histidine kinase</fullName>
        <ecNumber evidence="3">2.7.13.3</ecNumber>
    </recommendedName>
</protein>
<dbReference type="InterPro" id="IPR036890">
    <property type="entry name" value="HATPase_C_sf"/>
</dbReference>
<dbReference type="CDD" id="cd00075">
    <property type="entry name" value="HATPase"/>
    <property type="match status" value="1"/>
</dbReference>
<feature type="domain" description="Histidine kinase" evidence="12">
    <location>
        <begin position="246"/>
        <end position="458"/>
    </location>
</feature>
<dbReference type="InterPro" id="IPR005467">
    <property type="entry name" value="His_kinase_dom"/>
</dbReference>
<dbReference type="SUPFAM" id="SSF55874">
    <property type="entry name" value="ATPase domain of HSP90 chaperone/DNA topoisomerase II/histidine kinase"/>
    <property type="match status" value="1"/>
</dbReference>
<dbReference type="PRINTS" id="PR00344">
    <property type="entry name" value="BCTRLSENSOR"/>
</dbReference>
<keyword evidence="8 11" id="KW-1133">Transmembrane helix</keyword>
<dbReference type="SMART" id="SM00388">
    <property type="entry name" value="HisKA"/>
    <property type="match status" value="1"/>
</dbReference>
<name>A0A4R2IAN8_9GAMM</name>
<proteinExistence type="predicted"/>
<dbReference type="SMART" id="SM00387">
    <property type="entry name" value="HATPase_c"/>
    <property type="match status" value="1"/>
</dbReference>
<dbReference type="InterPro" id="IPR003660">
    <property type="entry name" value="HAMP_dom"/>
</dbReference>
<dbReference type="InterPro" id="IPR004358">
    <property type="entry name" value="Sig_transdc_His_kin-like_C"/>
</dbReference>
<dbReference type="SUPFAM" id="SSF47384">
    <property type="entry name" value="Homodimeric domain of signal transducing histidine kinase"/>
    <property type="match status" value="1"/>
</dbReference>
<feature type="transmembrane region" description="Helical" evidence="11">
    <location>
        <begin position="162"/>
        <end position="185"/>
    </location>
</feature>
<dbReference type="EMBL" id="SLWQ01000003">
    <property type="protein sequence ID" value="TCO41146.1"/>
    <property type="molecule type" value="Genomic_DNA"/>
</dbReference>
<dbReference type="InterPro" id="IPR013727">
    <property type="entry name" value="2CSK_N"/>
</dbReference>
<dbReference type="Pfam" id="PF00512">
    <property type="entry name" value="HisKA"/>
    <property type="match status" value="1"/>
</dbReference>
<evidence type="ECO:0000259" key="13">
    <source>
        <dbReference type="PROSITE" id="PS50885"/>
    </source>
</evidence>
<evidence type="ECO:0000256" key="4">
    <source>
        <dbReference type="ARBA" id="ARBA00022553"/>
    </source>
</evidence>
<keyword evidence="10 11" id="KW-0472">Membrane</keyword>
<evidence type="ECO:0000256" key="2">
    <source>
        <dbReference type="ARBA" id="ARBA00004370"/>
    </source>
</evidence>
<keyword evidence="7 14" id="KW-0418">Kinase</keyword>
<feature type="domain" description="HAMP" evidence="13">
    <location>
        <begin position="186"/>
        <end position="238"/>
    </location>
</feature>
<dbReference type="EC" id="2.7.13.3" evidence="3"/>
<evidence type="ECO:0000313" key="14">
    <source>
        <dbReference type="EMBL" id="TCO41146.1"/>
    </source>
</evidence>
<dbReference type="Pfam" id="PF02518">
    <property type="entry name" value="HATPase_c"/>
    <property type="match status" value="1"/>
</dbReference>
<keyword evidence="6 11" id="KW-0812">Transmembrane</keyword>
<dbReference type="InterPro" id="IPR003661">
    <property type="entry name" value="HisK_dim/P_dom"/>
</dbReference>
<evidence type="ECO:0000256" key="3">
    <source>
        <dbReference type="ARBA" id="ARBA00012438"/>
    </source>
</evidence>
<dbReference type="Proteomes" id="UP000294862">
    <property type="component" value="Unassembled WGS sequence"/>
</dbReference>
<comment type="subcellular location">
    <subcellularLocation>
        <location evidence="2">Membrane</location>
    </subcellularLocation>
</comment>
<dbReference type="PANTHER" id="PTHR45436">
    <property type="entry name" value="SENSOR HISTIDINE KINASE YKOH"/>
    <property type="match status" value="1"/>
</dbReference>
<dbReference type="RefSeq" id="WP_131995749.1">
    <property type="nucleotide sequence ID" value="NZ_JACGXM010000012.1"/>
</dbReference>
<keyword evidence="9" id="KW-0902">Two-component regulatory system</keyword>